<feature type="domain" description="DUF2314" evidence="1">
    <location>
        <begin position="22"/>
        <end position="142"/>
    </location>
</feature>
<gene>
    <name evidence="2" type="ORF">D7V21_07820</name>
</gene>
<dbReference type="Proteomes" id="UP000269001">
    <property type="component" value="Unassembled WGS sequence"/>
</dbReference>
<dbReference type="RefSeq" id="WP_120369963.1">
    <property type="nucleotide sequence ID" value="NZ_RAXU01000008.1"/>
</dbReference>
<evidence type="ECO:0000259" key="1">
    <source>
        <dbReference type="Pfam" id="PF10077"/>
    </source>
</evidence>
<evidence type="ECO:0000313" key="3">
    <source>
        <dbReference type="Proteomes" id="UP000269001"/>
    </source>
</evidence>
<dbReference type="EMBL" id="RAXU01000008">
    <property type="protein sequence ID" value="RKG33806.1"/>
    <property type="molecule type" value="Genomic_DNA"/>
</dbReference>
<organism evidence="2 3">
    <name type="scientific">Acinetobacter guerrae</name>
    <dbReference type="NCBI Taxonomy" id="1843371"/>
    <lineage>
        <taxon>Bacteria</taxon>
        <taxon>Pseudomonadati</taxon>
        <taxon>Pseudomonadota</taxon>
        <taxon>Gammaproteobacteria</taxon>
        <taxon>Moraxellales</taxon>
        <taxon>Moraxellaceae</taxon>
        <taxon>Acinetobacter</taxon>
    </lineage>
</organism>
<evidence type="ECO:0000313" key="2">
    <source>
        <dbReference type="EMBL" id="RKG33806.1"/>
    </source>
</evidence>
<comment type="caution">
    <text evidence="2">The sequence shown here is derived from an EMBL/GenBank/DDBJ whole genome shotgun (WGS) entry which is preliminary data.</text>
</comment>
<reference evidence="2 3" key="1">
    <citation type="submission" date="2018-09" db="EMBL/GenBank/DDBJ databases">
        <title>The draft genome of Acinetobacter spp. strains.</title>
        <authorList>
            <person name="Qin J."/>
            <person name="Feng Y."/>
            <person name="Zong Z."/>
        </authorList>
    </citation>
    <scope>NUCLEOTIDE SEQUENCE [LARGE SCALE GENOMIC DNA]</scope>
    <source>
        <strain evidence="2 3">WCHAc060096</strain>
    </source>
</reference>
<dbReference type="AlphaFoldDB" id="A0A3A8EJX9"/>
<keyword evidence="3" id="KW-1185">Reference proteome</keyword>
<proteinExistence type="predicted"/>
<name>A0A3A8EJX9_9GAMM</name>
<dbReference type="Pfam" id="PF10077">
    <property type="entry name" value="DUF2314"/>
    <property type="match status" value="1"/>
</dbReference>
<protein>
    <submittedName>
        <fullName evidence="2">DUF2314 domain-containing protein</fullName>
    </submittedName>
</protein>
<dbReference type="InterPro" id="IPR018756">
    <property type="entry name" value="DUF2314"/>
</dbReference>
<accession>A0A3A8EJX9</accession>
<sequence length="146" mass="17402">MKENIEPIFMTVDHDSDGFQKSIKLAHQNLDSFKMRLSILKKDEYACVKFFVPENPDSSEGANIWLMSPFFENNFFHARVFELPSEFRWLKVGQWLKFEESTLLDWYILNENAEMEGGYSLKYQRSLLPENKWREFDEKIGIKGFI</sequence>